<accession>A0A164XSC7</accession>
<name>A0A164XSC7_9AGAM</name>
<evidence type="ECO:0000256" key="3">
    <source>
        <dbReference type="SAM" id="MobiDB-lite"/>
    </source>
</evidence>
<keyword evidence="6" id="KW-1185">Reference proteome</keyword>
<reference evidence="5 6" key="1">
    <citation type="journal article" date="2016" name="Mol. Biol. Evol.">
        <title>Comparative Genomics of Early-Diverging Mushroom-Forming Fungi Provides Insights into the Origins of Lignocellulose Decay Capabilities.</title>
        <authorList>
            <person name="Nagy L.G."/>
            <person name="Riley R."/>
            <person name="Tritt A."/>
            <person name="Adam C."/>
            <person name="Daum C."/>
            <person name="Floudas D."/>
            <person name="Sun H."/>
            <person name="Yadav J.S."/>
            <person name="Pangilinan J."/>
            <person name="Larsson K.H."/>
            <person name="Matsuura K."/>
            <person name="Barry K."/>
            <person name="Labutti K."/>
            <person name="Kuo R."/>
            <person name="Ohm R.A."/>
            <person name="Bhattacharya S.S."/>
            <person name="Shirouzu T."/>
            <person name="Yoshinaga Y."/>
            <person name="Martin F.M."/>
            <person name="Grigoriev I.V."/>
            <person name="Hibbett D.S."/>
        </authorList>
    </citation>
    <scope>NUCLEOTIDE SEQUENCE [LARGE SCALE GENOMIC DNA]</scope>
    <source>
        <strain evidence="5 6">HHB9708</strain>
    </source>
</reference>
<dbReference type="OrthoDB" id="20729at2759"/>
<dbReference type="GO" id="GO:0005634">
    <property type="term" value="C:nucleus"/>
    <property type="evidence" value="ECO:0007669"/>
    <property type="project" value="UniProtKB-SubCell"/>
</dbReference>
<sequence length="249" mass="28924">MSSAMSSSEPPRDQTQDEDYTLEDEYSALFDLSPQRFPWREPVPQRVRQQRDIYDGTLFLDTMLEAAQVENARALYPPWDPESFGDLYNAVRKAKWDRMRKDCIVYYLLKWWEDGREVKFRRQRSIPPQFSTLADAYYFFDMGEATKAANLVIDARIPPNHSSKILRILSNSQDGGPTILRYVRSAHPVLTEQSSLDIYALALAESSLQDAWLFQRTFPQETPSRKQLIEKIVLSCLARTSDLYSTTFL</sequence>
<dbReference type="STRING" id="1314777.A0A164XSC7"/>
<keyword evidence="2" id="KW-0539">Nucleus</keyword>
<feature type="domain" description="ELYS-like" evidence="4">
    <location>
        <begin position="57"/>
        <end position="239"/>
    </location>
</feature>
<dbReference type="EMBL" id="KV419399">
    <property type="protein sequence ID" value="KZS96245.1"/>
    <property type="molecule type" value="Genomic_DNA"/>
</dbReference>
<gene>
    <name evidence="5" type="ORF">SISNIDRAFT_307143</name>
</gene>
<proteinExistence type="predicted"/>
<evidence type="ECO:0000256" key="1">
    <source>
        <dbReference type="ARBA" id="ARBA00004123"/>
    </source>
</evidence>
<evidence type="ECO:0000313" key="5">
    <source>
        <dbReference type="EMBL" id="KZS96245.1"/>
    </source>
</evidence>
<dbReference type="Proteomes" id="UP000076722">
    <property type="component" value="Unassembled WGS sequence"/>
</dbReference>
<evidence type="ECO:0000256" key="2">
    <source>
        <dbReference type="ARBA" id="ARBA00023242"/>
    </source>
</evidence>
<organism evidence="5 6">
    <name type="scientific">Sistotremastrum niveocremeum HHB9708</name>
    <dbReference type="NCBI Taxonomy" id="1314777"/>
    <lineage>
        <taxon>Eukaryota</taxon>
        <taxon>Fungi</taxon>
        <taxon>Dikarya</taxon>
        <taxon>Basidiomycota</taxon>
        <taxon>Agaricomycotina</taxon>
        <taxon>Agaricomycetes</taxon>
        <taxon>Sistotremastrales</taxon>
        <taxon>Sistotremastraceae</taxon>
        <taxon>Sertulicium</taxon>
        <taxon>Sertulicium niveocremeum</taxon>
    </lineage>
</organism>
<protein>
    <recommendedName>
        <fullName evidence="4">ELYS-like domain-containing protein</fullName>
    </recommendedName>
</protein>
<evidence type="ECO:0000313" key="6">
    <source>
        <dbReference type="Proteomes" id="UP000076722"/>
    </source>
</evidence>
<feature type="region of interest" description="Disordered" evidence="3">
    <location>
        <begin position="1"/>
        <end position="20"/>
    </location>
</feature>
<evidence type="ECO:0000259" key="4">
    <source>
        <dbReference type="Pfam" id="PF13934"/>
    </source>
</evidence>
<dbReference type="Pfam" id="PF13934">
    <property type="entry name" value="ELYS"/>
    <property type="match status" value="1"/>
</dbReference>
<dbReference type="AlphaFoldDB" id="A0A164XSC7"/>
<comment type="subcellular location">
    <subcellularLocation>
        <location evidence="1">Nucleus</location>
    </subcellularLocation>
</comment>
<dbReference type="InterPro" id="IPR025151">
    <property type="entry name" value="ELYS_dom"/>
</dbReference>